<keyword evidence="2" id="KW-1185">Reference proteome</keyword>
<dbReference type="Proteomes" id="UP001589896">
    <property type="component" value="Unassembled WGS sequence"/>
</dbReference>
<reference evidence="1 2" key="1">
    <citation type="submission" date="2024-09" db="EMBL/GenBank/DDBJ databases">
        <authorList>
            <person name="Sun Q."/>
            <person name="Mori K."/>
        </authorList>
    </citation>
    <scope>NUCLEOTIDE SEQUENCE [LARGE SCALE GENOMIC DNA]</scope>
    <source>
        <strain evidence="1 2">KCTC 23076</strain>
    </source>
</reference>
<sequence>MALLFAVAMDLRAATPVEGSAEVVTNALSVLSGRARGELQTVNVYFRDAQLRIDFVGARGGTYSLVRPTVGGPFLLLDTRGGAIPLPGHDFPLVFDPVRPSSGMGLMSDCRKLREGIYAGRNAVQWRYRGARRRGPGGSDAGSMWLDAQTGLVLAYDAEGTGRNRPSWDVLKVQYKAQPDAVFAPGPAEPRPRRG</sequence>
<protein>
    <recommendedName>
        <fullName evidence="3">MucB/RseB N-terminal domain-containing protein</fullName>
    </recommendedName>
</protein>
<evidence type="ECO:0008006" key="3">
    <source>
        <dbReference type="Google" id="ProtNLM"/>
    </source>
</evidence>
<name>A0ABV6RKS1_9GAMM</name>
<gene>
    <name evidence="1" type="ORF">ACFFGH_01715</name>
</gene>
<comment type="caution">
    <text evidence="1">The sequence shown here is derived from an EMBL/GenBank/DDBJ whole genome shotgun (WGS) entry which is preliminary data.</text>
</comment>
<accession>A0ABV6RKS1</accession>
<proteinExistence type="predicted"/>
<organism evidence="1 2">
    <name type="scientific">Lysobacter korlensis</name>
    <dbReference type="NCBI Taxonomy" id="553636"/>
    <lineage>
        <taxon>Bacteria</taxon>
        <taxon>Pseudomonadati</taxon>
        <taxon>Pseudomonadota</taxon>
        <taxon>Gammaproteobacteria</taxon>
        <taxon>Lysobacterales</taxon>
        <taxon>Lysobacteraceae</taxon>
        <taxon>Lysobacter</taxon>
    </lineage>
</organism>
<dbReference type="EMBL" id="JBHLTG010000001">
    <property type="protein sequence ID" value="MFC0676568.1"/>
    <property type="molecule type" value="Genomic_DNA"/>
</dbReference>
<dbReference type="RefSeq" id="WP_386664273.1">
    <property type="nucleotide sequence ID" value="NZ_JBHLTG010000001.1"/>
</dbReference>
<evidence type="ECO:0000313" key="1">
    <source>
        <dbReference type="EMBL" id="MFC0676568.1"/>
    </source>
</evidence>
<evidence type="ECO:0000313" key="2">
    <source>
        <dbReference type="Proteomes" id="UP001589896"/>
    </source>
</evidence>